<proteinExistence type="predicted"/>
<organism evidence="1 2">
    <name type="scientific">Shigella boydii</name>
    <dbReference type="NCBI Taxonomy" id="621"/>
    <lineage>
        <taxon>Bacteria</taxon>
        <taxon>Pseudomonadati</taxon>
        <taxon>Pseudomonadota</taxon>
        <taxon>Gammaproteobacteria</taxon>
        <taxon>Enterobacterales</taxon>
        <taxon>Enterobacteriaceae</taxon>
        <taxon>Shigella</taxon>
    </lineage>
</organism>
<dbReference type="InterPro" id="IPR010006">
    <property type="entry name" value="Phage_P4_Psu"/>
</dbReference>
<gene>
    <name evidence="1" type="ORF">CEH00_02785</name>
</gene>
<dbReference type="Proteomes" id="UP000218430">
    <property type="component" value="Unassembled WGS sequence"/>
</dbReference>
<dbReference type="EMBL" id="NIYS01000020">
    <property type="protein sequence ID" value="PAY78859.1"/>
    <property type="molecule type" value="Genomic_DNA"/>
</dbReference>
<reference evidence="2" key="1">
    <citation type="submission" date="2017-06" db="EMBL/GenBank/DDBJ databases">
        <title>WGS of SAMN07203007.</title>
        <authorList>
            <person name="Fouts D."/>
            <person name="Sutton G."/>
            <person name="Nguyen K."/>
            <person name="Thamlikitkul V."/>
        </authorList>
    </citation>
    <scope>NUCLEOTIDE SEQUENCE [LARGE SCALE GENOMIC DNA]</scope>
    <source>
        <strain evidence="2">ESBL-W3-2</strain>
    </source>
</reference>
<dbReference type="AlphaFoldDB" id="A0A9Q5U9T6"/>
<dbReference type="Gene3D" id="1.20.58.1090">
    <property type="entry name" value="Phage polarity suppression protein monomer"/>
    <property type="match status" value="1"/>
</dbReference>
<evidence type="ECO:0000313" key="2">
    <source>
        <dbReference type="Proteomes" id="UP000218430"/>
    </source>
</evidence>
<sequence length="66" mass="7663">MTTMSLQQAFEVCQNNKAAWLQRKNELAAAEQEYLRLLSGEGRNVSRLDELRNIIEVRKWQVNQAA</sequence>
<name>A0A9Q5U9T6_SHIBO</name>
<accession>A0A9Q5U9T6</accession>
<comment type="caution">
    <text evidence="1">The sequence shown here is derived from an EMBL/GenBank/DDBJ whole genome shotgun (WGS) entry which is preliminary data.</text>
</comment>
<evidence type="ECO:0000313" key="1">
    <source>
        <dbReference type="EMBL" id="PAY78859.1"/>
    </source>
</evidence>
<protein>
    <submittedName>
        <fullName evidence="1">Phage polarity suppression protein</fullName>
    </submittedName>
</protein>
<dbReference type="Pfam" id="PF07455">
    <property type="entry name" value="Psu"/>
    <property type="match status" value="1"/>
</dbReference>
<feature type="non-terminal residue" evidence="1">
    <location>
        <position position="66"/>
    </location>
</feature>